<dbReference type="InterPro" id="IPR051813">
    <property type="entry name" value="HepT_RNase_toxin"/>
</dbReference>
<organism evidence="6 7">
    <name type="scientific">Candidatus Desulfobacillus denitrificans</name>
    <dbReference type="NCBI Taxonomy" id="2608985"/>
    <lineage>
        <taxon>Bacteria</taxon>
        <taxon>Pseudomonadati</taxon>
        <taxon>Pseudomonadota</taxon>
        <taxon>Betaproteobacteria</taxon>
        <taxon>Candidatus Desulfobacillus</taxon>
    </lineage>
</organism>
<dbReference type="PANTHER" id="PTHR34139:SF1">
    <property type="entry name" value="RNASE MJ1380-RELATED"/>
    <property type="match status" value="1"/>
</dbReference>
<evidence type="ECO:0000256" key="3">
    <source>
        <dbReference type="ARBA" id="ARBA00022722"/>
    </source>
</evidence>
<dbReference type="KEGG" id="ddz:DSYM_23190"/>
<sequence>MSKDGLRIPDYLDHILNAISRIGKYTEGLTEVAFSSDEKTQDAVVRNFEIIGEASKNIRDDLPGLERRIRAVRSHF</sequence>
<keyword evidence="4" id="KW-0547">Nucleotide-binding</keyword>
<evidence type="ECO:0000256" key="4">
    <source>
        <dbReference type="ARBA" id="ARBA00022741"/>
    </source>
</evidence>
<reference evidence="6" key="1">
    <citation type="journal article" name="DNA Res.">
        <title>The physiological potential of anammox bacteria as revealed by their core genome structure.</title>
        <authorList>
            <person name="Okubo T."/>
            <person name="Toyoda A."/>
            <person name="Fukuhara K."/>
            <person name="Uchiyama I."/>
            <person name="Harigaya Y."/>
            <person name="Kuroiwa M."/>
            <person name="Suzuki T."/>
            <person name="Murakami Y."/>
            <person name="Suwa Y."/>
            <person name="Takami H."/>
        </authorList>
    </citation>
    <scope>NUCLEOTIDE SEQUENCE</scope>
    <source>
        <strain evidence="6">317325-3</strain>
    </source>
</reference>
<keyword evidence="2" id="KW-1277">Toxin-antitoxin system</keyword>
<name>A0A809R1X0_9PROT</name>
<dbReference type="Pfam" id="PF01934">
    <property type="entry name" value="HepT-like"/>
    <property type="match status" value="1"/>
</dbReference>
<accession>A0A809R1X0</accession>
<evidence type="ECO:0000313" key="7">
    <source>
        <dbReference type="Proteomes" id="UP000662914"/>
    </source>
</evidence>
<keyword evidence="5" id="KW-0378">Hydrolase</keyword>
<evidence type="ECO:0000256" key="5">
    <source>
        <dbReference type="ARBA" id="ARBA00022801"/>
    </source>
</evidence>
<evidence type="ECO:0000256" key="1">
    <source>
        <dbReference type="ARBA" id="ARBA00022553"/>
    </source>
</evidence>
<dbReference type="Proteomes" id="UP000662914">
    <property type="component" value="Chromosome"/>
</dbReference>
<evidence type="ECO:0008006" key="8">
    <source>
        <dbReference type="Google" id="ProtNLM"/>
    </source>
</evidence>
<evidence type="ECO:0000313" key="6">
    <source>
        <dbReference type="EMBL" id="BBO21620.1"/>
    </source>
</evidence>
<gene>
    <name evidence="6" type="ORF">DSYM_23190</name>
</gene>
<dbReference type="GO" id="GO:0110001">
    <property type="term" value="C:toxin-antitoxin complex"/>
    <property type="evidence" value="ECO:0007669"/>
    <property type="project" value="InterPro"/>
</dbReference>
<dbReference type="AlphaFoldDB" id="A0A809R1X0"/>
<dbReference type="PANTHER" id="PTHR34139">
    <property type="entry name" value="UPF0331 PROTEIN MJ0127"/>
    <property type="match status" value="1"/>
</dbReference>
<dbReference type="GO" id="GO:0016787">
    <property type="term" value="F:hydrolase activity"/>
    <property type="evidence" value="ECO:0007669"/>
    <property type="project" value="UniProtKB-KW"/>
</dbReference>
<dbReference type="GO" id="GO:0004540">
    <property type="term" value="F:RNA nuclease activity"/>
    <property type="evidence" value="ECO:0007669"/>
    <property type="project" value="InterPro"/>
</dbReference>
<proteinExistence type="predicted"/>
<evidence type="ECO:0000256" key="2">
    <source>
        <dbReference type="ARBA" id="ARBA00022649"/>
    </source>
</evidence>
<keyword evidence="1" id="KW-0597">Phosphoprotein</keyword>
<dbReference type="GO" id="GO:0000166">
    <property type="term" value="F:nucleotide binding"/>
    <property type="evidence" value="ECO:0007669"/>
    <property type="project" value="UniProtKB-KW"/>
</dbReference>
<keyword evidence="3" id="KW-0540">Nuclease</keyword>
<protein>
    <recommendedName>
        <fullName evidence="8">DUF86 domain-containing protein</fullName>
    </recommendedName>
</protein>
<dbReference type="InterPro" id="IPR008201">
    <property type="entry name" value="HepT-like"/>
</dbReference>
<dbReference type="EMBL" id="AP021857">
    <property type="protein sequence ID" value="BBO21620.1"/>
    <property type="molecule type" value="Genomic_DNA"/>
</dbReference>